<feature type="transmembrane region" description="Helical" evidence="10">
    <location>
        <begin position="119"/>
        <end position="147"/>
    </location>
</feature>
<dbReference type="UniPathway" id="UPA00085"/>
<evidence type="ECO:0000256" key="7">
    <source>
        <dbReference type="ARBA" id="ARBA00023136"/>
    </source>
</evidence>
<dbReference type="PANTHER" id="PTHR30309:SF0">
    <property type="entry name" value="GLYCEROL-3-PHOSPHATE ACYLTRANSFERASE-RELATED"/>
    <property type="match status" value="1"/>
</dbReference>
<feature type="transmembrane region" description="Helical" evidence="10">
    <location>
        <begin position="89"/>
        <end position="107"/>
    </location>
</feature>
<comment type="similarity">
    <text evidence="10">Belongs to the PlsY family.</text>
</comment>
<evidence type="ECO:0000256" key="5">
    <source>
        <dbReference type="ARBA" id="ARBA00022989"/>
    </source>
</evidence>
<dbReference type="Pfam" id="PF02660">
    <property type="entry name" value="G3P_acyltransf"/>
    <property type="match status" value="1"/>
</dbReference>
<dbReference type="STRING" id="1333998.M2A_0690"/>
<feature type="transmembrane region" description="Helical" evidence="10">
    <location>
        <begin position="12"/>
        <end position="33"/>
    </location>
</feature>
<keyword evidence="9 10" id="KW-1208">Phospholipid metabolism</keyword>
<organism evidence="11 12">
    <name type="scientific">Tepidicaulis marinus</name>
    <dbReference type="NCBI Taxonomy" id="1333998"/>
    <lineage>
        <taxon>Bacteria</taxon>
        <taxon>Pseudomonadati</taxon>
        <taxon>Pseudomonadota</taxon>
        <taxon>Alphaproteobacteria</taxon>
        <taxon>Hyphomicrobiales</taxon>
        <taxon>Parvibaculaceae</taxon>
        <taxon>Tepidicaulis</taxon>
    </lineage>
</organism>
<evidence type="ECO:0000256" key="2">
    <source>
        <dbReference type="ARBA" id="ARBA00022516"/>
    </source>
</evidence>
<gene>
    <name evidence="10" type="primary">plsY</name>
    <name evidence="11" type="ORF">M2A_0690</name>
</gene>
<comment type="function">
    <text evidence="10">Catalyzes the transfer of an acyl group from acyl-phosphate (acyl-PO(4)) to glycerol-3-phosphate (G3P) to form lysophosphatidic acid (LPA). This enzyme utilizes acyl-phosphate as fatty acyl donor, but not acyl-CoA or acyl-ACP.</text>
</comment>
<comment type="pathway">
    <text evidence="10">Lipid metabolism; phospholipid metabolism.</text>
</comment>
<feature type="transmembrane region" description="Helical" evidence="10">
    <location>
        <begin position="167"/>
        <end position="184"/>
    </location>
</feature>
<comment type="subunit">
    <text evidence="10">Probably interacts with PlsX.</text>
</comment>
<dbReference type="PANTHER" id="PTHR30309">
    <property type="entry name" value="INNER MEMBRANE PROTEIN YGIH"/>
    <property type="match status" value="1"/>
</dbReference>
<reference evidence="11 12" key="1">
    <citation type="submission" date="2014-07" db="EMBL/GenBank/DDBJ databases">
        <title>Tepidicaulis marinum gen. nov., sp. nov., a novel marine bacterium denitrifying nitrate to nitrous oxide strictly under microaerobic conditions.</title>
        <authorList>
            <person name="Takeuchi M."/>
            <person name="Yamagishi T."/>
            <person name="Kamagata Y."/>
            <person name="Oshima K."/>
            <person name="Hattori M."/>
            <person name="Katayama T."/>
            <person name="Hanada S."/>
            <person name="Tamaki H."/>
            <person name="Marumo K."/>
            <person name="Maeda H."/>
            <person name="Nedachi M."/>
            <person name="Iwasaki W."/>
            <person name="Suwa Y."/>
            <person name="Sakata S."/>
        </authorList>
    </citation>
    <scope>NUCLEOTIDE SEQUENCE [LARGE SCALE GENOMIC DNA]</scope>
    <source>
        <strain evidence="11 12">MA2</strain>
    </source>
</reference>
<evidence type="ECO:0000256" key="6">
    <source>
        <dbReference type="ARBA" id="ARBA00023098"/>
    </source>
</evidence>
<dbReference type="EMBL" id="BBIO01000002">
    <property type="protein sequence ID" value="GAK44191.1"/>
    <property type="molecule type" value="Genomic_DNA"/>
</dbReference>
<keyword evidence="5 10" id="KW-1133">Transmembrane helix</keyword>
<dbReference type="InterPro" id="IPR003811">
    <property type="entry name" value="G3P_acylTferase_PlsY"/>
</dbReference>
<keyword evidence="4 10" id="KW-0812">Transmembrane</keyword>
<protein>
    <recommendedName>
        <fullName evidence="10">Glycerol-3-phosphate acyltransferase</fullName>
    </recommendedName>
    <alternativeName>
        <fullName evidence="10">Acyl-PO4 G3P acyltransferase</fullName>
    </alternativeName>
    <alternativeName>
        <fullName evidence="10">Acyl-phosphate--glycerol-3-phosphate acyltransferase</fullName>
    </alternativeName>
    <alternativeName>
        <fullName evidence="10">G3P acyltransferase</fullName>
        <shortName evidence="10">GPAT</shortName>
        <ecNumber evidence="10">2.3.1.275</ecNumber>
    </alternativeName>
    <alternativeName>
        <fullName evidence="10">Lysophosphatidic acid synthase</fullName>
        <shortName evidence="10">LPA synthase</shortName>
    </alternativeName>
</protein>
<proteinExistence type="inferred from homology"/>
<keyword evidence="2 10" id="KW-0444">Lipid biosynthesis</keyword>
<keyword evidence="12" id="KW-1185">Reference proteome</keyword>
<dbReference type="GO" id="GO:0005886">
    <property type="term" value="C:plasma membrane"/>
    <property type="evidence" value="ECO:0007669"/>
    <property type="project" value="UniProtKB-SubCell"/>
</dbReference>
<evidence type="ECO:0000313" key="11">
    <source>
        <dbReference type="EMBL" id="GAK44191.1"/>
    </source>
</evidence>
<evidence type="ECO:0000256" key="4">
    <source>
        <dbReference type="ARBA" id="ARBA00022692"/>
    </source>
</evidence>
<evidence type="ECO:0000256" key="9">
    <source>
        <dbReference type="ARBA" id="ARBA00023264"/>
    </source>
</evidence>
<dbReference type="HAMAP" id="MF_01043">
    <property type="entry name" value="PlsY"/>
    <property type="match status" value="1"/>
</dbReference>
<keyword evidence="7 10" id="KW-0472">Membrane</keyword>
<comment type="subcellular location">
    <subcellularLocation>
        <location evidence="10">Cell membrane</location>
        <topology evidence="10">Multi-pass membrane protein</topology>
    </subcellularLocation>
</comment>
<evidence type="ECO:0000256" key="3">
    <source>
        <dbReference type="ARBA" id="ARBA00022679"/>
    </source>
</evidence>
<dbReference type="SMART" id="SM01207">
    <property type="entry name" value="G3P_acyltransf"/>
    <property type="match status" value="1"/>
</dbReference>
<keyword evidence="6 10" id="KW-0443">Lipid metabolism</keyword>
<evidence type="ECO:0000256" key="8">
    <source>
        <dbReference type="ARBA" id="ARBA00023209"/>
    </source>
</evidence>
<dbReference type="EC" id="2.3.1.275" evidence="10"/>
<keyword evidence="3 10" id="KW-0808">Transferase</keyword>
<accession>A0A081B823</accession>
<dbReference type="GO" id="GO:0008654">
    <property type="term" value="P:phospholipid biosynthetic process"/>
    <property type="evidence" value="ECO:0007669"/>
    <property type="project" value="UniProtKB-UniRule"/>
</dbReference>
<dbReference type="Proteomes" id="UP000028702">
    <property type="component" value="Unassembled WGS sequence"/>
</dbReference>
<comment type="catalytic activity">
    <reaction evidence="10">
        <text>an acyl phosphate + sn-glycerol 3-phosphate = a 1-acyl-sn-glycero-3-phosphate + phosphate</text>
        <dbReference type="Rhea" id="RHEA:34075"/>
        <dbReference type="ChEBI" id="CHEBI:43474"/>
        <dbReference type="ChEBI" id="CHEBI:57597"/>
        <dbReference type="ChEBI" id="CHEBI:57970"/>
        <dbReference type="ChEBI" id="CHEBI:59918"/>
        <dbReference type="EC" id="2.3.1.275"/>
    </reaction>
</comment>
<dbReference type="GO" id="GO:0043772">
    <property type="term" value="F:acyl-phosphate glycerol-3-phosphate acyltransferase activity"/>
    <property type="evidence" value="ECO:0007669"/>
    <property type="project" value="UniProtKB-UniRule"/>
</dbReference>
<dbReference type="AlphaFoldDB" id="A0A081B823"/>
<evidence type="ECO:0000256" key="10">
    <source>
        <dbReference type="HAMAP-Rule" id="MF_01043"/>
    </source>
</evidence>
<keyword evidence="8 10" id="KW-0594">Phospholipid biosynthesis</keyword>
<keyword evidence="1 10" id="KW-1003">Cell membrane</keyword>
<evidence type="ECO:0000313" key="12">
    <source>
        <dbReference type="Proteomes" id="UP000028702"/>
    </source>
</evidence>
<dbReference type="RefSeq" id="WP_045442945.1">
    <property type="nucleotide sequence ID" value="NZ_BBIO01000002.1"/>
</dbReference>
<name>A0A081B823_9HYPH</name>
<dbReference type="eggNOG" id="COG0344">
    <property type="taxonomic scope" value="Bacteria"/>
</dbReference>
<evidence type="ECO:0000256" key="1">
    <source>
        <dbReference type="ARBA" id="ARBA00022475"/>
    </source>
</evidence>
<comment type="caution">
    <text evidence="11">The sequence shown here is derived from an EMBL/GenBank/DDBJ whole genome shotgun (WGS) entry which is preliminary data.</text>
</comment>
<sequence>MPDPIDWGQALPYFAAALFGGYLLGSIPFGLIFTRLAGLGDIRQIGSGNIGATNALRTGNRWVAAATLIGDGAKGAVAVLLAARFGPDTAVLAAVGAFLGHLFPVWLKFKGGKGISTFIGLLLALYWPVGLLFCATWLAVAVVFRYSSLAALVAALATPAYLAWLDRWQLAEMSLLLVVLIFIAHRENIGRLLRGEESRIGAKKTDG</sequence>
<dbReference type="NCBIfam" id="TIGR00023">
    <property type="entry name" value="glycerol-3-phosphate 1-O-acyltransferase PlsY"/>
    <property type="match status" value="1"/>
</dbReference>